<proteinExistence type="predicted"/>
<dbReference type="EMBL" id="GG662853">
    <property type="protein sequence ID" value="EAR87450.3"/>
    <property type="molecule type" value="Genomic_DNA"/>
</dbReference>
<evidence type="ECO:0000256" key="1">
    <source>
        <dbReference type="SAM" id="Phobius"/>
    </source>
</evidence>
<feature type="transmembrane region" description="Helical" evidence="1">
    <location>
        <begin position="261"/>
        <end position="282"/>
    </location>
</feature>
<name>I7LTX1_TETTS</name>
<feature type="transmembrane region" description="Helical" evidence="1">
    <location>
        <begin position="28"/>
        <end position="46"/>
    </location>
</feature>
<evidence type="ECO:0000313" key="2">
    <source>
        <dbReference type="EMBL" id="EAR87450.3"/>
    </source>
</evidence>
<dbReference type="PANTHER" id="PTHR31600:SF2">
    <property type="entry name" value="GAMETE ENRICHED GENE 10 PROTEIN-RELATED"/>
    <property type="match status" value="1"/>
</dbReference>
<protein>
    <submittedName>
        <fullName evidence="2">Transmembrane protein, putative</fullName>
    </submittedName>
</protein>
<feature type="transmembrane region" description="Helical" evidence="1">
    <location>
        <begin position="182"/>
        <end position="199"/>
    </location>
</feature>
<feature type="transmembrane region" description="Helical" evidence="1">
    <location>
        <begin position="115"/>
        <end position="133"/>
    </location>
</feature>
<dbReference type="OrthoDB" id="299087at2759"/>
<keyword evidence="1 2" id="KW-0812">Transmembrane</keyword>
<feature type="transmembrane region" description="Helical" evidence="1">
    <location>
        <begin position="1436"/>
        <end position="1457"/>
    </location>
</feature>
<dbReference type="KEGG" id="tet:TTHERM_00061610"/>
<dbReference type="InParanoid" id="I7LTX1"/>
<dbReference type="RefSeq" id="XP_001007695.3">
    <property type="nucleotide sequence ID" value="XM_001007695.3"/>
</dbReference>
<feature type="transmembrane region" description="Helical" evidence="1">
    <location>
        <begin position="1321"/>
        <end position="1342"/>
    </location>
</feature>
<feature type="transmembrane region" description="Helical" evidence="1">
    <location>
        <begin position="205"/>
        <end position="225"/>
    </location>
</feature>
<feature type="transmembrane region" description="Helical" evidence="1">
    <location>
        <begin position="1660"/>
        <end position="1685"/>
    </location>
</feature>
<feature type="transmembrane region" description="Helical" evidence="1">
    <location>
        <begin position="78"/>
        <end position="103"/>
    </location>
</feature>
<dbReference type="Gene3D" id="3.30.450.20">
    <property type="entry name" value="PAS domain"/>
    <property type="match status" value="1"/>
</dbReference>
<dbReference type="InterPro" id="IPR052994">
    <property type="entry name" value="Tiny_macrocysts_regulators"/>
</dbReference>
<feature type="transmembrane region" description="Helical" evidence="1">
    <location>
        <begin position="139"/>
        <end position="161"/>
    </location>
</feature>
<dbReference type="Proteomes" id="UP000009168">
    <property type="component" value="Unassembled WGS sequence"/>
</dbReference>
<reference evidence="3" key="1">
    <citation type="journal article" date="2006" name="PLoS Biol.">
        <title>Macronuclear genome sequence of the ciliate Tetrahymena thermophila, a model eukaryote.</title>
        <authorList>
            <person name="Eisen J.A."/>
            <person name="Coyne R.S."/>
            <person name="Wu M."/>
            <person name="Wu D."/>
            <person name="Thiagarajan M."/>
            <person name="Wortman J.R."/>
            <person name="Badger J.H."/>
            <person name="Ren Q."/>
            <person name="Amedeo P."/>
            <person name="Jones K.M."/>
            <person name="Tallon L.J."/>
            <person name="Delcher A.L."/>
            <person name="Salzberg S.L."/>
            <person name="Silva J.C."/>
            <person name="Haas B.J."/>
            <person name="Majoros W.H."/>
            <person name="Farzad M."/>
            <person name="Carlton J.M."/>
            <person name="Smith R.K. Jr."/>
            <person name="Garg J."/>
            <person name="Pearlman R.E."/>
            <person name="Karrer K.M."/>
            <person name="Sun L."/>
            <person name="Manning G."/>
            <person name="Elde N.C."/>
            <person name="Turkewitz A.P."/>
            <person name="Asai D.J."/>
            <person name="Wilkes D.E."/>
            <person name="Wang Y."/>
            <person name="Cai H."/>
            <person name="Collins K."/>
            <person name="Stewart B.A."/>
            <person name="Lee S.R."/>
            <person name="Wilamowska K."/>
            <person name="Weinberg Z."/>
            <person name="Ruzzo W.L."/>
            <person name="Wloga D."/>
            <person name="Gaertig J."/>
            <person name="Frankel J."/>
            <person name="Tsao C.-C."/>
            <person name="Gorovsky M.A."/>
            <person name="Keeling P.J."/>
            <person name="Waller R.F."/>
            <person name="Patron N.J."/>
            <person name="Cherry J.M."/>
            <person name="Stover N.A."/>
            <person name="Krieger C.J."/>
            <person name="del Toro C."/>
            <person name="Ryder H.F."/>
            <person name="Williamson S.C."/>
            <person name="Barbeau R.A."/>
            <person name="Hamilton E.P."/>
            <person name="Orias E."/>
        </authorList>
    </citation>
    <scope>NUCLEOTIDE SEQUENCE [LARGE SCALE GENOMIC DNA]</scope>
    <source>
        <strain evidence="3">SB210</strain>
    </source>
</reference>
<keyword evidence="1" id="KW-1133">Transmembrane helix</keyword>
<gene>
    <name evidence="2" type="ORF">TTHERM_00061610</name>
</gene>
<sequence length="1724" mass="202780">MKKIKQEMSEYFISRLYIVQRQYKRPKYLSCFLIIFKCLFLFLANIKNQTYQSQIQKSSSDGQILKVFSIIFENEDSFFISMLLLSLNSIIILFFLLDFVFFVWKNPSIQQQEEIYKIVSFVLQVYEYLFFIPTLRWSILGNISIEKIINIILSILLMILIEINDFDFRYSQNVDFLAKRRQLLSFLRIFLYAIGHIVLQATNNLTLPCIYNGLMHLLKVFYYCFYNQIISIKANQLISIMHCLNISLAFSLSFQNIKQDSFDYFICFLSISPVAIIIGYSVSNITRMQICNLKNKFKSLQELINAKSDQVIKNKNFKEEFSCDEIDIFLRDTNQKIRYLYDEYTNSQDSIFLESIILQHKENCSQPEKCFCSKDSNAVKGGEQFLGAEIRKQFMAEYTLKLYQSLLNNPRKDLDFAHFSYFAYLIDQIKNFRFFYSELIQLKRNKNIQKSLIYKQAVNYLFYYAPIELQKEESANQKLNDLVVQKNKADESTKMCLYDIILFDEQYTQTLQLMKDSLLLKANLIQILGNNFVDLNLLYQTASSLIKQKNLLYSQLLQLQAKNECNQELLNICNIFEKTLQFSEKLNIFKKKINKFNVINKLPLRGADSCVIFVSLMNNFGNIIRVSKNFQEVITSHTNQEVINSNLSVIIPNQIYEIHQQELRHYLEKQESRVHIRNFPLQIGSSKDGWAIPLNIKTQFHQIGEQEIGVSAWIRKQETNSYQYLSLLINETEKKCSPIVMSQALFESIFKDSCTQKHVQSINMNLLAPTLYEMIDKYNSITERETYIIKPISKAQLTNNQLDYNKNQTYFNDIFEHNEIFCIQFQIYRSQSKFINLAQLELLQVTRIEEKQLKYECLKSLNIQLTKFCDYSSTKQYETIQFNLKKYLNSVAQDSQESLSSNQVQLLQPTPKQINQNSNQKVKNQVSFQQNLQQQINSFDQNQFQYEEVQLYIDKEEISLDQNNITSRNLLNQTSTLNDLDNLQLIQNMSSTQLELQKGKYSQQQNSQILTNSILKNKNNDFNIEQLINHRLLTKQTSTEQYSPLAKQTKKLKIQEQSISNSTSNKMIRLFKNNVQDKIPVQNKVNEYEQSVSSMKTTNSKTKKEVINSIKSQKRMLGLRLLNYIGILALTTIFLINLINFIQLQSFLKIQKTSFHYLDWNSNLRIALSSVLTNFYINSLISIKLLKPKDPKMTTYYIQQFLDQMQNQRIFYSNLTSQYSRGDKNEIQSFRQIMDSNYTYIHALQQANYSTQFSLGYTLIMQKSYLDQFRLVPKQYDLYSMTTIFFNFYDLDDTLKSIQDNSFDEYSDDMNQILLQQQQNLISISLITLACAISIVPIYIFIQKKREQILRLMTNISPEKLRYMLETTSNYFIQIDQELDQKDKQKKMKKNVTILLKESGKYIKQSNLNMLSNITIQKKKNISQTSNFAKMNFRNLLGSLAFFILLQIYSFSIFIMIKMYSDNTIDNRLFMNQLAEARHFLQIQVGSLYIGFVAKLNPKVLPISPQPLFDKIKQLQSSSQTYLNNIYNYQNNFYGHSRYKQDNYNQYIIKALEKNSCDVIQNNPQYLNSDINFNYTQCKQAGDQLLDQGLVQSLKTIFVFNGQISDLYNINNPLQFQKNLQMLDSSNSLIDSTFTIQQASIVIQQLNYFLEYMTNELFDYLIYVNVALLISQVSATVIVLSLGWYKFYERIEKSLQKTKQLLEVIDIDVLLENSYVISYFKANK</sequence>
<evidence type="ECO:0000313" key="3">
    <source>
        <dbReference type="Proteomes" id="UP000009168"/>
    </source>
</evidence>
<feature type="transmembrane region" description="Helical" evidence="1">
    <location>
        <begin position="1121"/>
        <end position="1142"/>
    </location>
</feature>
<keyword evidence="3" id="KW-1185">Reference proteome</keyword>
<accession>I7LTX1</accession>
<dbReference type="GeneID" id="7841864"/>
<keyword evidence="1" id="KW-0472">Membrane</keyword>
<dbReference type="PANTHER" id="PTHR31600">
    <property type="entry name" value="TINY MACROCYSTS PROTEIN B-RELATED"/>
    <property type="match status" value="1"/>
</dbReference>
<organism evidence="2 3">
    <name type="scientific">Tetrahymena thermophila (strain SB210)</name>
    <dbReference type="NCBI Taxonomy" id="312017"/>
    <lineage>
        <taxon>Eukaryota</taxon>
        <taxon>Sar</taxon>
        <taxon>Alveolata</taxon>
        <taxon>Ciliophora</taxon>
        <taxon>Intramacronucleata</taxon>
        <taxon>Oligohymenophorea</taxon>
        <taxon>Hymenostomatida</taxon>
        <taxon>Tetrahymenina</taxon>
        <taxon>Tetrahymenidae</taxon>
        <taxon>Tetrahymena</taxon>
    </lineage>
</organism>